<dbReference type="InterPro" id="IPR045340">
    <property type="entry name" value="DUF6533"/>
</dbReference>
<dbReference type="EMBL" id="ML122274">
    <property type="protein sequence ID" value="RPD58614.1"/>
    <property type="molecule type" value="Genomic_DNA"/>
</dbReference>
<name>A0A5C2S6E8_9APHY</name>
<feature type="transmembrane region" description="Helical" evidence="1">
    <location>
        <begin position="213"/>
        <end position="239"/>
    </location>
</feature>
<keyword evidence="1" id="KW-0812">Transmembrane</keyword>
<evidence type="ECO:0000259" key="2">
    <source>
        <dbReference type="Pfam" id="PF20151"/>
    </source>
</evidence>
<gene>
    <name evidence="3" type="ORF">L227DRAFT_577000</name>
</gene>
<feature type="transmembrane region" description="Helical" evidence="1">
    <location>
        <begin position="157"/>
        <end position="187"/>
    </location>
</feature>
<evidence type="ECO:0000313" key="4">
    <source>
        <dbReference type="Proteomes" id="UP000313359"/>
    </source>
</evidence>
<dbReference type="OrthoDB" id="2758118at2759"/>
<feature type="transmembrane region" description="Helical" evidence="1">
    <location>
        <begin position="118"/>
        <end position="137"/>
    </location>
</feature>
<dbReference type="Proteomes" id="UP000313359">
    <property type="component" value="Unassembled WGS sequence"/>
</dbReference>
<evidence type="ECO:0000256" key="1">
    <source>
        <dbReference type="SAM" id="Phobius"/>
    </source>
</evidence>
<keyword evidence="1" id="KW-0472">Membrane</keyword>
<dbReference type="AlphaFoldDB" id="A0A5C2S6E8"/>
<sequence length="335" mass="36970">MSDTMSEIVAYLASRFPYRLCRVSAISLLVYDTLLTVETEVDAFWRGGARLHIHALLHFLNRYIQIVRFIAEIVLFVPVDDWTCSSLTIFQEVCIILPYIAWAVFSGFRAYALSGRKIWLGALVFLLTMTSAVPDLYQYAKSQAVNLPVPFNCSEYFVAGPVMIPLLVATRAINVLGEAIVLVMTIMETRTAGFLSRSWDLSRSRPRTITEVLLNNGVLCFSIPLLLNTIMLALTIPAYDGSSPIALSIAQSLVGFRDAVTSVLISRFLLDLSLLKTRRWNQENATGSGDLDASGDRTGRGNTLTTHFSSQLSGVTATLSDVPRPGDGRSVTWSD</sequence>
<proteinExistence type="predicted"/>
<keyword evidence="1" id="KW-1133">Transmembrane helix</keyword>
<evidence type="ECO:0000313" key="3">
    <source>
        <dbReference type="EMBL" id="RPD58614.1"/>
    </source>
</evidence>
<keyword evidence="4" id="KW-1185">Reference proteome</keyword>
<reference evidence="3" key="1">
    <citation type="journal article" date="2018" name="Genome Biol. Evol.">
        <title>Genomics and development of Lentinus tigrinus, a white-rot wood-decaying mushroom with dimorphic fruiting bodies.</title>
        <authorList>
            <person name="Wu B."/>
            <person name="Xu Z."/>
            <person name="Knudson A."/>
            <person name="Carlson A."/>
            <person name="Chen N."/>
            <person name="Kovaka S."/>
            <person name="LaButti K."/>
            <person name="Lipzen A."/>
            <person name="Pennachio C."/>
            <person name="Riley R."/>
            <person name="Schakwitz W."/>
            <person name="Umezawa K."/>
            <person name="Ohm R.A."/>
            <person name="Grigoriev I.V."/>
            <person name="Nagy L.G."/>
            <person name="Gibbons J."/>
            <person name="Hibbett D."/>
        </authorList>
    </citation>
    <scope>NUCLEOTIDE SEQUENCE [LARGE SCALE GENOMIC DNA]</scope>
    <source>
        <strain evidence="3">ALCF2SS1-6</strain>
    </source>
</reference>
<feature type="domain" description="DUF6533" evidence="2">
    <location>
        <begin position="21"/>
        <end position="64"/>
    </location>
</feature>
<organism evidence="3 4">
    <name type="scientific">Lentinus tigrinus ALCF2SS1-6</name>
    <dbReference type="NCBI Taxonomy" id="1328759"/>
    <lineage>
        <taxon>Eukaryota</taxon>
        <taxon>Fungi</taxon>
        <taxon>Dikarya</taxon>
        <taxon>Basidiomycota</taxon>
        <taxon>Agaricomycotina</taxon>
        <taxon>Agaricomycetes</taxon>
        <taxon>Polyporales</taxon>
        <taxon>Polyporaceae</taxon>
        <taxon>Lentinus</taxon>
    </lineage>
</organism>
<protein>
    <recommendedName>
        <fullName evidence="2">DUF6533 domain-containing protein</fullName>
    </recommendedName>
</protein>
<feature type="transmembrane region" description="Helical" evidence="1">
    <location>
        <begin position="89"/>
        <end position="111"/>
    </location>
</feature>
<accession>A0A5C2S6E8</accession>
<dbReference type="Pfam" id="PF20151">
    <property type="entry name" value="DUF6533"/>
    <property type="match status" value="1"/>
</dbReference>